<dbReference type="InterPro" id="IPR026272">
    <property type="entry name" value="SdpI"/>
</dbReference>
<feature type="transmembrane region" description="Helical" evidence="1">
    <location>
        <begin position="91"/>
        <end position="108"/>
    </location>
</feature>
<feature type="transmembrane region" description="Helical" evidence="1">
    <location>
        <begin position="120"/>
        <end position="142"/>
    </location>
</feature>
<sequence>MNFEFKKELPLIGIVLIPFVYLATIWNTLPERVPVHWNYKGEIDNWGDKFSLLFLLFMLPVLMYGLMTAASKIDPKKRISLMGRKFYQLKFFLVLFMSVLASFFVYLAKNQSLSSPGLMYVAVGVLLIIFGNYFKVIQPNYFIGIRTPWTLENQQVWKATHAFAGKLWLAGGFVIILGGLIFSEFNFSKIFVGIGITIAVVPMIYSYFKFKSLDKKEGNL</sequence>
<dbReference type="RefSeq" id="WP_202006292.1">
    <property type="nucleotide sequence ID" value="NZ_JAERSF010000005.1"/>
</dbReference>
<dbReference type="InterPro" id="IPR025962">
    <property type="entry name" value="SdpI/YhfL"/>
</dbReference>
<reference evidence="3 4" key="1">
    <citation type="submission" date="2021-01" db="EMBL/GenBank/DDBJ databases">
        <title>Genome seq and assembly of Flavobacterium sp. GN10.</title>
        <authorList>
            <person name="Chhetri G."/>
        </authorList>
    </citation>
    <scope>NUCLEOTIDE SEQUENCE [LARGE SCALE GENOMIC DNA]</scope>
    <source>
        <strain evidence="3 4">GN10</strain>
    </source>
</reference>
<proteinExistence type="predicted"/>
<dbReference type="InterPro" id="IPR012867">
    <property type="entry name" value="DUF1648"/>
</dbReference>
<dbReference type="PANTHER" id="PTHR37810:SF5">
    <property type="entry name" value="IMMUNITY PROTEIN SDPI"/>
    <property type="match status" value="1"/>
</dbReference>
<organism evidence="3 4">
    <name type="scientific">Flavobacterium tagetis</name>
    <dbReference type="NCBI Taxonomy" id="2801336"/>
    <lineage>
        <taxon>Bacteria</taxon>
        <taxon>Pseudomonadati</taxon>
        <taxon>Bacteroidota</taxon>
        <taxon>Flavobacteriia</taxon>
        <taxon>Flavobacteriales</taxon>
        <taxon>Flavobacteriaceae</taxon>
        <taxon>Flavobacterium</taxon>
    </lineage>
</organism>
<comment type="caution">
    <text evidence="3">The sequence shown here is derived from an EMBL/GenBank/DDBJ whole genome shotgun (WGS) entry which is preliminary data.</text>
</comment>
<feature type="transmembrane region" description="Helical" evidence="1">
    <location>
        <begin position="163"/>
        <end position="182"/>
    </location>
</feature>
<feature type="domain" description="DUF1648" evidence="2">
    <location>
        <begin position="14"/>
        <end position="57"/>
    </location>
</feature>
<feature type="transmembrane region" description="Helical" evidence="1">
    <location>
        <begin position="49"/>
        <end position="70"/>
    </location>
</feature>
<keyword evidence="1" id="KW-0812">Transmembrane</keyword>
<evidence type="ECO:0000313" key="3">
    <source>
        <dbReference type="EMBL" id="MBL0739289.1"/>
    </source>
</evidence>
<dbReference type="PIRSF" id="PIRSF038959">
    <property type="entry name" value="SdpI"/>
    <property type="match status" value="1"/>
</dbReference>
<evidence type="ECO:0000313" key="4">
    <source>
        <dbReference type="Proteomes" id="UP000603728"/>
    </source>
</evidence>
<name>A0ABS1KIH7_9FLAO</name>
<evidence type="ECO:0000259" key="2">
    <source>
        <dbReference type="Pfam" id="PF07853"/>
    </source>
</evidence>
<keyword evidence="1" id="KW-0472">Membrane</keyword>
<evidence type="ECO:0000256" key="1">
    <source>
        <dbReference type="SAM" id="Phobius"/>
    </source>
</evidence>
<accession>A0ABS1KIH7</accession>
<dbReference type="PANTHER" id="PTHR37810">
    <property type="entry name" value="IMMUNITY PROTEIN SDPI"/>
    <property type="match status" value="1"/>
</dbReference>
<dbReference type="Pfam" id="PF07853">
    <property type="entry name" value="DUF1648"/>
    <property type="match status" value="1"/>
</dbReference>
<keyword evidence="4" id="KW-1185">Reference proteome</keyword>
<feature type="transmembrane region" description="Helical" evidence="1">
    <location>
        <begin position="9"/>
        <end position="29"/>
    </location>
</feature>
<dbReference type="Pfam" id="PF13630">
    <property type="entry name" value="SdpI"/>
    <property type="match status" value="1"/>
</dbReference>
<keyword evidence="1" id="KW-1133">Transmembrane helix</keyword>
<dbReference type="EMBL" id="JAERSF010000005">
    <property type="protein sequence ID" value="MBL0739289.1"/>
    <property type="molecule type" value="Genomic_DNA"/>
</dbReference>
<protein>
    <submittedName>
        <fullName evidence="3">SdpI family protein</fullName>
    </submittedName>
</protein>
<dbReference type="Proteomes" id="UP000603728">
    <property type="component" value="Unassembled WGS sequence"/>
</dbReference>
<gene>
    <name evidence="3" type="ORF">JI750_20535</name>
</gene>
<feature type="transmembrane region" description="Helical" evidence="1">
    <location>
        <begin position="188"/>
        <end position="208"/>
    </location>
</feature>